<dbReference type="EMBL" id="JAACFV010000148">
    <property type="protein sequence ID" value="KAF7504130.1"/>
    <property type="molecule type" value="Genomic_DNA"/>
</dbReference>
<protein>
    <submittedName>
        <fullName evidence="1">Uncharacterized protein</fullName>
    </submittedName>
</protein>
<dbReference type="AlphaFoldDB" id="A0A8H7E099"/>
<evidence type="ECO:0000313" key="1">
    <source>
        <dbReference type="EMBL" id="KAF7504130.1"/>
    </source>
</evidence>
<dbReference type="Proteomes" id="UP000606974">
    <property type="component" value="Unassembled WGS sequence"/>
</dbReference>
<sequence>MTAVYERGLVKQVIVLNKQTQSLQGSITLADNKSFMCNKRVLNLEGRQTTQN</sequence>
<keyword evidence="2" id="KW-1185">Reference proteome</keyword>
<organism evidence="1 2">
    <name type="scientific">Endocarpon pusillum</name>
    <dbReference type="NCBI Taxonomy" id="364733"/>
    <lineage>
        <taxon>Eukaryota</taxon>
        <taxon>Fungi</taxon>
        <taxon>Dikarya</taxon>
        <taxon>Ascomycota</taxon>
        <taxon>Pezizomycotina</taxon>
        <taxon>Eurotiomycetes</taxon>
        <taxon>Chaetothyriomycetidae</taxon>
        <taxon>Verrucariales</taxon>
        <taxon>Verrucariaceae</taxon>
        <taxon>Endocarpon</taxon>
    </lineage>
</organism>
<comment type="caution">
    <text evidence="1">The sequence shown here is derived from an EMBL/GenBank/DDBJ whole genome shotgun (WGS) entry which is preliminary data.</text>
</comment>
<proteinExistence type="predicted"/>
<accession>A0A8H7E099</accession>
<evidence type="ECO:0000313" key="2">
    <source>
        <dbReference type="Proteomes" id="UP000606974"/>
    </source>
</evidence>
<reference evidence="1" key="1">
    <citation type="submission" date="2020-02" db="EMBL/GenBank/DDBJ databases">
        <authorList>
            <person name="Palmer J.M."/>
        </authorList>
    </citation>
    <scope>NUCLEOTIDE SEQUENCE</scope>
    <source>
        <strain evidence="1">EPUS1.4</strain>
        <tissue evidence="1">Thallus</tissue>
    </source>
</reference>
<name>A0A8H7E099_9EURO</name>
<gene>
    <name evidence="1" type="ORF">GJ744_002648</name>
</gene>